<sequence length="241" mass="26323">METQFHQKHGFLGIDKSYISEFVYGGIDGAITTFAVVAGAAGANLDISVVIILGMANLIADGFSMSVGNFFSTQAERDNYDKHRAVENWEIDNLPDQEVEEIRQIYAAKGFEGELLEQVVATIVANRELWLDTMMREELGLMQDDKTPHKTAGVTFFSFIAIGVIPLLSYLLVSFFPALRSNLFLISCIATGLALAIIGQLKSIVTGKSRLRGTLETVGLGGLAAFIAYYVGFVLEKIVLN</sequence>
<evidence type="ECO:0000313" key="6">
    <source>
        <dbReference type="EMBL" id="MBK0404672.1"/>
    </source>
</evidence>
<comment type="subcellular location">
    <subcellularLocation>
        <location evidence="1">Endomembrane system</location>
        <topology evidence="1">Multi-pass membrane protein</topology>
    </subcellularLocation>
</comment>
<dbReference type="Pfam" id="PF01988">
    <property type="entry name" value="VIT1"/>
    <property type="match status" value="1"/>
</dbReference>
<accession>A0ABS1C5N7</accession>
<dbReference type="PANTHER" id="PTHR31851">
    <property type="entry name" value="FE(2+)/MN(2+) TRANSPORTER PCL1"/>
    <property type="match status" value="1"/>
</dbReference>
<name>A0ABS1C5N7_9BACT</name>
<dbReference type="EMBL" id="JAEHFX010000011">
    <property type="protein sequence ID" value="MBK0404672.1"/>
    <property type="molecule type" value="Genomic_DNA"/>
</dbReference>
<keyword evidence="2 5" id="KW-0812">Transmembrane</keyword>
<feature type="transmembrane region" description="Helical" evidence="5">
    <location>
        <begin position="47"/>
        <end position="71"/>
    </location>
</feature>
<dbReference type="Proteomes" id="UP000644147">
    <property type="component" value="Unassembled WGS sequence"/>
</dbReference>
<feature type="transmembrane region" description="Helical" evidence="5">
    <location>
        <begin position="213"/>
        <end position="235"/>
    </location>
</feature>
<evidence type="ECO:0000256" key="4">
    <source>
        <dbReference type="ARBA" id="ARBA00023136"/>
    </source>
</evidence>
<gene>
    <name evidence="6" type="ORF">I5M27_16885</name>
</gene>
<protein>
    <submittedName>
        <fullName evidence="6">VIT1/CCC1 transporter family protein</fullName>
    </submittedName>
</protein>
<feature type="transmembrane region" description="Helical" evidence="5">
    <location>
        <begin position="152"/>
        <end position="176"/>
    </location>
</feature>
<reference evidence="6 7" key="1">
    <citation type="submission" date="2020-12" db="EMBL/GenBank/DDBJ databases">
        <title>Bacterial novel species Adhaeribacter sp. BT258 isolated from soil.</title>
        <authorList>
            <person name="Jung H.-Y."/>
        </authorList>
    </citation>
    <scope>NUCLEOTIDE SEQUENCE [LARGE SCALE GENOMIC DNA]</scope>
    <source>
        <strain evidence="6 7">BT258</strain>
    </source>
</reference>
<organism evidence="6 7">
    <name type="scientific">Adhaeribacter terrigena</name>
    <dbReference type="NCBI Taxonomy" id="2793070"/>
    <lineage>
        <taxon>Bacteria</taxon>
        <taxon>Pseudomonadati</taxon>
        <taxon>Bacteroidota</taxon>
        <taxon>Cytophagia</taxon>
        <taxon>Cytophagales</taxon>
        <taxon>Hymenobacteraceae</taxon>
        <taxon>Adhaeribacter</taxon>
    </lineage>
</organism>
<comment type="caution">
    <text evidence="6">The sequence shown here is derived from an EMBL/GenBank/DDBJ whole genome shotgun (WGS) entry which is preliminary data.</text>
</comment>
<keyword evidence="4 5" id="KW-0472">Membrane</keyword>
<feature type="transmembrane region" description="Helical" evidence="5">
    <location>
        <begin position="21"/>
        <end position="41"/>
    </location>
</feature>
<evidence type="ECO:0000256" key="2">
    <source>
        <dbReference type="ARBA" id="ARBA00022692"/>
    </source>
</evidence>
<evidence type="ECO:0000313" key="7">
    <source>
        <dbReference type="Proteomes" id="UP000644147"/>
    </source>
</evidence>
<evidence type="ECO:0000256" key="3">
    <source>
        <dbReference type="ARBA" id="ARBA00022989"/>
    </source>
</evidence>
<keyword evidence="3 5" id="KW-1133">Transmembrane helix</keyword>
<proteinExistence type="predicted"/>
<keyword evidence="7" id="KW-1185">Reference proteome</keyword>
<evidence type="ECO:0000256" key="1">
    <source>
        <dbReference type="ARBA" id="ARBA00004127"/>
    </source>
</evidence>
<feature type="transmembrane region" description="Helical" evidence="5">
    <location>
        <begin position="182"/>
        <end position="201"/>
    </location>
</feature>
<dbReference type="RefSeq" id="WP_200507540.1">
    <property type="nucleotide sequence ID" value="NZ_JAEHFX010000011.1"/>
</dbReference>
<evidence type="ECO:0000256" key="5">
    <source>
        <dbReference type="SAM" id="Phobius"/>
    </source>
</evidence>
<dbReference type="InterPro" id="IPR008217">
    <property type="entry name" value="Ccc1_fam"/>
</dbReference>